<feature type="region of interest" description="Disordered" evidence="1">
    <location>
        <begin position="33"/>
        <end position="92"/>
    </location>
</feature>
<keyword evidence="2" id="KW-0732">Signal</keyword>
<evidence type="ECO:0000256" key="1">
    <source>
        <dbReference type="SAM" id="MobiDB-lite"/>
    </source>
</evidence>
<name>A0A6N2KCT5_SALVM</name>
<dbReference type="EMBL" id="CAADRP010000280">
    <property type="protein sequence ID" value="VFU26222.1"/>
    <property type="molecule type" value="Genomic_DNA"/>
</dbReference>
<feature type="chain" id="PRO_5026898504" evidence="2">
    <location>
        <begin position="25"/>
        <end position="92"/>
    </location>
</feature>
<dbReference type="GO" id="GO:0045087">
    <property type="term" value="P:innate immune response"/>
    <property type="evidence" value="ECO:0007669"/>
    <property type="project" value="InterPro"/>
</dbReference>
<dbReference type="GO" id="GO:0050793">
    <property type="term" value="P:regulation of developmental process"/>
    <property type="evidence" value="ECO:0007669"/>
    <property type="project" value="InterPro"/>
</dbReference>
<sequence length="92" mass="9953">MSRQLRSLCFLYLWFSSLLFQTEARHLNGLKVASSSKNMEYSSTRLVPRGLKQSGPSKGGPGHRSGNAQLLGTPQHSGPSPGVGHKYSAGMH</sequence>
<organism evidence="3">
    <name type="scientific">Salix viminalis</name>
    <name type="common">Common osier</name>
    <name type="synonym">Basket willow</name>
    <dbReference type="NCBI Taxonomy" id="40686"/>
    <lineage>
        <taxon>Eukaryota</taxon>
        <taxon>Viridiplantae</taxon>
        <taxon>Streptophyta</taxon>
        <taxon>Embryophyta</taxon>
        <taxon>Tracheophyta</taxon>
        <taxon>Spermatophyta</taxon>
        <taxon>Magnoliopsida</taxon>
        <taxon>eudicotyledons</taxon>
        <taxon>Gunneridae</taxon>
        <taxon>Pentapetalae</taxon>
        <taxon>rosids</taxon>
        <taxon>fabids</taxon>
        <taxon>Malpighiales</taxon>
        <taxon>Salicaceae</taxon>
        <taxon>Saliceae</taxon>
        <taxon>Salix</taxon>
    </lineage>
</organism>
<feature type="compositionally biased region" description="Polar residues" evidence="1">
    <location>
        <begin position="66"/>
        <end position="78"/>
    </location>
</feature>
<dbReference type="InterPro" id="IPR044700">
    <property type="entry name" value="PIP2/PIPL1"/>
</dbReference>
<reference evidence="3" key="1">
    <citation type="submission" date="2019-03" db="EMBL/GenBank/DDBJ databases">
        <authorList>
            <person name="Mank J."/>
            <person name="Almeida P."/>
        </authorList>
    </citation>
    <scope>NUCLEOTIDE SEQUENCE</scope>
    <source>
        <strain evidence="3">78183</strain>
    </source>
</reference>
<dbReference type="PANTHER" id="PTHR34663:SF15">
    <property type="match status" value="1"/>
</dbReference>
<evidence type="ECO:0000256" key="2">
    <source>
        <dbReference type="SAM" id="SignalP"/>
    </source>
</evidence>
<gene>
    <name evidence="3" type="ORF">SVIM_LOCUS67035</name>
</gene>
<dbReference type="PANTHER" id="PTHR34663">
    <property type="entry name" value="OS06G0637400 PROTEIN"/>
    <property type="match status" value="1"/>
</dbReference>
<dbReference type="AlphaFoldDB" id="A0A6N2KCT5"/>
<feature type="signal peptide" evidence="2">
    <location>
        <begin position="1"/>
        <end position="24"/>
    </location>
</feature>
<proteinExistence type="predicted"/>
<protein>
    <submittedName>
        <fullName evidence="3">Uncharacterized protein</fullName>
    </submittedName>
</protein>
<feature type="compositionally biased region" description="Polar residues" evidence="1">
    <location>
        <begin position="33"/>
        <end position="45"/>
    </location>
</feature>
<accession>A0A6N2KCT5</accession>
<evidence type="ECO:0000313" key="3">
    <source>
        <dbReference type="EMBL" id="VFU26222.1"/>
    </source>
</evidence>